<proteinExistence type="predicted"/>
<protein>
    <submittedName>
        <fullName evidence="1">Putative endonuclease/exonuclease/phosphatase</fullName>
    </submittedName>
</protein>
<dbReference type="AlphaFoldDB" id="A0A396JE43"/>
<keyword evidence="1" id="KW-0269">Exonuclease</keyword>
<gene>
    <name evidence="1" type="ORF">MtrunA17_Chr2g0332501</name>
</gene>
<dbReference type="EMBL" id="PSQE01000002">
    <property type="protein sequence ID" value="RHN76470.1"/>
    <property type="molecule type" value="Genomic_DNA"/>
</dbReference>
<dbReference type="Gene3D" id="3.60.10.10">
    <property type="entry name" value="Endonuclease/exonuclease/phosphatase"/>
    <property type="match status" value="1"/>
</dbReference>
<comment type="caution">
    <text evidence="1">The sequence shown here is derived from an EMBL/GenBank/DDBJ whole genome shotgun (WGS) entry which is preliminary data.</text>
</comment>
<keyword evidence="1" id="KW-0255">Endonuclease</keyword>
<dbReference type="PANTHER" id="PTHR33710:SF77">
    <property type="entry name" value="DNASE I-LIKE SUPERFAMILY PROTEIN"/>
    <property type="match status" value="1"/>
</dbReference>
<dbReference type="Gramene" id="rna12802">
    <property type="protein sequence ID" value="RHN76470.1"/>
    <property type="gene ID" value="gene12802"/>
</dbReference>
<keyword evidence="1" id="KW-0540">Nuclease</keyword>
<name>A0A396JE43_MEDTR</name>
<dbReference type="PANTHER" id="PTHR33710">
    <property type="entry name" value="BNAC02G09200D PROTEIN"/>
    <property type="match status" value="1"/>
</dbReference>
<evidence type="ECO:0000313" key="2">
    <source>
        <dbReference type="Proteomes" id="UP000265566"/>
    </source>
</evidence>
<keyword evidence="1" id="KW-0378">Hydrolase</keyword>
<accession>A0A396JE43</accession>
<dbReference type="GO" id="GO:0004527">
    <property type="term" value="F:exonuclease activity"/>
    <property type="evidence" value="ECO:0007669"/>
    <property type="project" value="UniProtKB-KW"/>
</dbReference>
<dbReference type="GO" id="GO:0004519">
    <property type="term" value="F:endonuclease activity"/>
    <property type="evidence" value="ECO:0007669"/>
    <property type="project" value="UniProtKB-KW"/>
</dbReference>
<reference evidence="2" key="1">
    <citation type="journal article" date="2018" name="Nat. Plants">
        <title>Whole-genome landscape of Medicago truncatula symbiotic genes.</title>
        <authorList>
            <person name="Pecrix Y."/>
            <person name="Staton S.E."/>
            <person name="Sallet E."/>
            <person name="Lelandais-Briere C."/>
            <person name="Moreau S."/>
            <person name="Carrere S."/>
            <person name="Blein T."/>
            <person name="Jardinaud M.F."/>
            <person name="Latrasse D."/>
            <person name="Zouine M."/>
            <person name="Zahm M."/>
            <person name="Kreplak J."/>
            <person name="Mayjonade B."/>
            <person name="Satge C."/>
            <person name="Perez M."/>
            <person name="Cauet S."/>
            <person name="Marande W."/>
            <person name="Chantry-Darmon C."/>
            <person name="Lopez-Roques C."/>
            <person name="Bouchez O."/>
            <person name="Berard A."/>
            <person name="Debelle F."/>
            <person name="Munos S."/>
            <person name="Bendahmane A."/>
            <person name="Berges H."/>
            <person name="Niebel A."/>
            <person name="Buitink J."/>
            <person name="Frugier F."/>
            <person name="Benhamed M."/>
            <person name="Crespi M."/>
            <person name="Gouzy J."/>
            <person name="Gamas P."/>
        </authorList>
    </citation>
    <scope>NUCLEOTIDE SEQUENCE [LARGE SCALE GENOMIC DNA]</scope>
    <source>
        <strain evidence="2">cv. Jemalong A17</strain>
    </source>
</reference>
<sequence length="286" mass="32718">MIALYWNVRGFGNSDTKIALKNFYLSHKPTFIFLAEPMISFSHVPSWYWHGIGVNKCCLNNRGPRLPNLWALWNDEVPVVVIFNSDQCIALEVTWQNSSVFIAVIYANTSYLYRRLLWADLTHLQGCFLGPWLFIGDFNAVMGAHEKRGRWPPTTASCSDFGSWSNANLLTHLPSSGPLITWSNGRMGSAYVALRLDRSICNEEWLAFWRVTSCCTLIRHQSDHHPLLLSADVASVKYAIPFKFYKAWSSHVDCRKLVLENWAKNVRGVGMVRLQGKLQNLKMVFK</sequence>
<organism evidence="1 2">
    <name type="scientific">Medicago truncatula</name>
    <name type="common">Barrel medic</name>
    <name type="synonym">Medicago tribuloides</name>
    <dbReference type="NCBI Taxonomy" id="3880"/>
    <lineage>
        <taxon>Eukaryota</taxon>
        <taxon>Viridiplantae</taxon>
        <taxon>Streptophyta</taxon>
        <taxon>Embryophyta</taxon>
        <taxon>Tracheophyta</taxon>
        <taxon>Spermatophyta</taxon>
        <taxon>Magnoliopsida</taxon>
        <taxon>eudicotyledons</taxon>
        <taxon>Gunneridae</taxon>
        <taxon>Pentapetalae</taxon>
        <taxon>rosids</taxon>
        <taxon>fabids</taxon>
        <taxon>Fabales</taxon>
        <taxon>Fabaceae</taxon>
        <taxon>Papilionoideae</taxon>
        <taxon>50 kb inversion clade</taxon>
        <taxon>NPAAA clade</taxon>
        <taxon>Hologalegina</taxon>
        <taxon>IRL clade</taxon>
        <taxon>Trifolieae</taxon>
        <taxon>Medicago</taxon>
    </lineage>
</organism>
<dbReference type="Proteomes" id="UP000265566">
    <property type="component" value="Chromosome 2"/>
</dbReference>
<evidence type="ECO:0000313" key="1">
    <source>
        <dbReference type="EMBL" id="RHN76470.1"/>
    </source>
</evidence>
<dbReference type="InterPro" id="IPR036691">
    <property type="entry name" value="Endo/exonu/phosph_ase_sf"/>
</dbReference>
<dbReference type="SUPFAM" id="SSF56219">
    <property type="entry name" value="DNase I-like"/>
    <property type="match status" value="1"/>
</dbReference>